<name>A0AAJ1ES29_MEDGN</name>
<dbReference type="InterPro" id="IPR040568">
    <property type="entry name" value="LPD16"/>
</dbReference>
<dbReference type="Proteomes" id="UP001297422">
    <property type="component" value="Unassembled WGS sequence"/>
</dbReference>
<evidence type="ECO:0000313" key="2">
    <source>
        <dbReference type="EMBL" id="MCB5495501.1"/>
    </source>
</evidence>
<proteinExistence type="predicted"/>
<dbReference type="Pfam" id="PF18830">
    <property type="entry name" value="LPD16"/>
    <property type="match status" value="1"/>
</dbReference>
<dbReference type="EMBL" id="JAJBNC010000044">
    <property type="protein sequence ID" value="MCB5495501.1"/>
    <property type="molecule type" value="Genomic_DNA"/>
</dbReference>
<feature type="domain" description="Large polyvalent protein-associated" evidence="1">
    <location>
        <begin position="11"/>
        <end position="75"/>
    </location>
</feature>
<dbReference type="AlphaFoldDB" id="A0AAJ1ES29"/>
<reference evidence="2" key="1">
    <citation type="submission" date="2021-10" db="EMBL/GenBank/DDBJ databases">
        <title>Collection of gut derived symbiotic bacterial strains cultured from healthy donors.</title>
        <authorList>
            <person name="Lin H."/>
            <person name="Littmann E."/>
            <person name="Claire K."/>
            <person name="Pamer E."/>
        </authorList>
    </citation>
    <scope>NUCLEOTIDE SEQUENCE</scope>
    <source>
        <strain evidence="2">MSK.23.4</strain>
    </source>
</reference>
<accession>A0AAJ1ES29</accession>
<organism evidence="2 3">
    <name type="scientific">Mediterraneibacter gnavus</name>
    <name type="common">Ruminococcus gnavus</name>
    <dbReference type="NCBI Taxonomy" id="33038"/>
    <lineage>
        <taxon>Bacteria</taxon>
        <taxon>Bacillati</taxon>
        <taxon>Bacillota</taxon>
        <taxon>Clostridia</taxon>
        <taxon>Lachnospirales</taxon>
        <taxon>Lachnospiraceae</taxon>
        <taxon>Mediterraneibacter</taxon>
    </lineage>
</organism>
<protein>
    <recommendedName>
        <fullName evidence="1">Large polyvalent protein-associated domain-containing protein</fullName>
    </recommendedName>
</protein>
<evidence type="ECO:0000259" key="1">
    <source>
        <dbReference type="Pfam" id="PF18830"/>
    </source>
</evidence>
<dbReference type="RefSeq" id="WP_119636319.1">
    <property type="nucleotide sequence ID" value="NZ_BAABXJ010000002.1"/>
</dbReference>
<sequence length="92" mass="10623">MNIQKKDIDLKQEEVAYSLEKGYFYIQVCETGYDYTVYDLNLKEIDGGQLDTLDLTITQAAKELMEEYFQNAESKIMSVNTLHELVDIISSI</sequence>
<evidence type="ECO:0000313" key="3">
    <source>
        <dbReference type="Proteomes" id="UP001297422"/>
    </source>
</evidence>
<gene>
    <name evidence="2" type="ORF">LIQ10_17475</name>
</gene>
<comment type="caution">
    <text evidence="2">The sequence shown here is derived from an EMBL/GenBank/DDBJ whole genome shotgun (WGS) entry which is preliminary data.</text>
</comment>